<keyword evidence="2" id="KW-1185">Reference proteome</keyword>
<proteinExistence type="predicted"/>
<sequence length="150" mass="16431">MNGASARFKANGSPTTKLFFTCLEDEKHAKSMNEVYAKEGSSAVAMRNFTMSTSWSVVGRSSESANISNDHLLLSDDYFQATLCDAVTQSETSKTKLAAFISGADRHSDRYLTFGDNVVIGDRRSCAQFKRTMMALPQIANGTKSGRQNH</sequence>
<dbReference type="EMBL" id="LGRX02007800">
    <property type="protein sequence ID" value="KAK3274307.1"/>
    <property type="molecule type" value="Genomic_DNA"/>
</dbReference>
<evidence type="ECO:0000313" key="1">
    <source>
        <dbReference type="EMBL" id="KAK3274307.1"/>
    </source>
</evidence>
<gene>
    <name evidence="1" type="ORF">CYMTET_17506</name>
</gene>
<protein>
    <submittedName>
        <fullName evidence="1">Uncharacterized protein</fullName>
    </submittedName>
</protein>
<evidence type="ECO:0000313" key="2">
    <source>
        <dbReference type="Proteomes" id="UP001190700"/>
    </source>
</evidence>
<dbReference type="AlphaFoldDB" id="A0AAE0L724"/>
<organism evidence="1 2">
    <name type="scientific">Cymbomonas tetramitiformis</name>
    <dbReference type="NCBI Taxonomy" id="36881"/>
    <lineage>
        <taxon>Eukaryota</taxon>
        <taxon>Viridiplantae</taxon>
        <taxon>Chlorophyta</taxon>
        <taxon>Pyramimonadophyceae</taxon>
        <taxon>Pyramimonadales</taxon>
        <taxon>Pyramimonadaceae</taxon>
        <taxon>Cymbomonas</taxon>
    </lineage>
</organism>
<reference evidence="1 2" key="1">
    <citation type="journal article" date="2015" name="Genome Biol. Evol.">
        <title>Comparative Genomics of a Bacterivorous Green Alga Reveals Evolutionary Causalities and Consequences of Phago-Mixotrophic Mode of Nutrition.</title>
        <authorList>
            <person name="Burns J.A."/>
            <person name="Paasch A."/>
            <person name="Narechania A."/>
            <person name="Kim E."/>
        </authorList>
    </citation>
    <scope>NUCLEOTIDE SEQUENCE [LARGE SCALE GENOMIC DNA]</scope>
    <source>
        <strain evidence="1 2">PLY_AMNH</strain>
    </source>
</reference>
<accession>A0AAE0L724</accession>
<dbReference type="Proteomes" id="UP001190700">
    <property type="component" value="Unassembled WGS sequence"/>
</dbReference>
<name>A0AAE0L724_9CHLO</name>
<comment type="caution">
    <text evidence="1">The sequence shown here is derived from an EMBL/GenBank/DDBJ whole genome shotgun (WGS) entry which is preliminary data.</text>
</comment>